<dbReference type="EMBL" id="JBHSMI010000028">
    <property type="protein sequence ID" value="MFC5404774.1"/>
    <property type="molecule type" value="Genomic_DNA"/>
</dbReference>
<evidence type="ECO:0000256" key="6">
    <source>
        <dbReference type="ARBA" id="ARBA00023136"/>
    </source>
</evidence>
<feature type="transmembrane region" description="Helical" evidence="7">
    <location>
        <begin position="114"/>
        <end position="132"/>
    </location>
</feature>
<keyword evidence="3" id="KW-1003">Cell membrane</keyword>
<keyword evidence="4 7" id="KW-0812">Transmembrane</keyword>
<reference evidence="10" key="1">
    <citation type="journal article" date="2019" name="Int. J. Syst. Evol. Microbiol.">
        <title>The Global Catalogue of Microorganisms (GCM) 10K type strain sequencing project: providing services to taxonomists for standard genome sequencing and annotation.</title>
        <authorList>
            <consortium name="The Broad Institute Genomics Platform"/>
            <consortium name="The Broad Institute Genome Sequencing Center for Infectious Disease"/>
            <person name="Wu L."/>
            <person name="Ma J."/>
        </authorList>
    </citation>
    <scope>NUCLEOTIDE SEQUENCE [LARGE SCALE GENOMIC DNA]</scope>
    <source>
        <strain evidence="10">CGMCC 1.18575</strain>
    </source>
</reference>
<dbReference type="Proteomes" id="UP001596113">
    <property type="component" value="Unassembled WGS sequence"/>
</dbReference>
<evidence type="ECO:0000259" key="8">
    <source>
        <dbReference type="PROSITE" id="PS50928"/>
    </source>
</evidence>
<feature type="domain" description="ABC transmembrane type-1" evidence="8">
    <location>
        <begin position="84"/>
        <end position="289"/>
    </location>
</feature>
<protein>
    <submittedName>
        <fullName evidence="9">Carbohydrate ABC transporter permease</fullName>
    </submittedName>
</protein>
<feature type="transmembrane region" description="Helical" evidence="7">
    <location>
        <begin position="212"/>
        <end position="239"/>
    </location>
</feature>
<comment type="subcellular location">
    <subcellularLocation>
        <location evidence="1 7">Cell membrane</location>
        <topology evidence="1 7">Multi-pass membrane protein</topology>
    </subcellularLocation>
</comment>
<evidence type="ECO:0000256" key="2">
    <source>
        <dbReference type="ARBA" id="ARBA00022448"/>
    </source>
</evidence>
<feature type="transmembrane region" description="Helical" evidence="7">
    <location>
        <begin position="88"/>
        <end position="107"/>
    </location>
</feature>
<evidence type="ECO:0000256" key="5">
    <source>
        <dbReference type="ARBA" id="ARBA00022989"/>
    </source>
</evidence>
<feature type="transmembrane region" description="Helical" evidence="7">
    <location>
        <begin position="20"/>
        <end position="39"/>
    </location>
</feature>
<dbReference type="SUPFAM" id="SSF161098">
    <property type="entry name" value="MetI-like"/>
    <property type="match status" value="1"/>
</dbReference>
<comment type="caution">
    <text evidence="9">The sequence shown here is derived from an EMBL/GenBank/DDBJ whole genome shotgun (WGS) entry which is preliminary data.</text>
</comment>
<dbReference type="Pfam" id="PF00528">
    <property type="entry name" value="BPD_transp_1"/>
    <property type="match status" value="1"/>
</dbReference>
<dbReference type="InterPro" id="IPR050809">
    <property type="entry name" value="UgpAE/MalFG_permease"/>
</dbReference>
<evidence type="ECO:0000256" key="4">
    <source>
        <dbReference type="ARBA" id="ARBA00022692"/>
    </source>
</evidence>
<dbReference type="InterPro" id="IPR035906">
    <property type="entry name" value="MetI-like_sf"/>
</dbReference>
<dbReference type="InterPro" id="IPR000515">
    <property type="entry name" value="MetI-like"/>
</dbReference>
<organism evidence="9 10">
    <name type="scientific">Cohnella soli</name>
    <dbReference type="NCBI Taxonomy" id="425005"/>
    <lineage>
        <taxon>Bacteria</taxon>
        <taxon>Bacillati</taxon>
        <taxon>Bacillota</taxon>
        <taxon>Bacilli</taxon>
        <taxon>Bacillales</taxon>
        <taxon>Paenibacillaceae</taxon>
        <taxon>Cohnella</taxon>
    </lineage>
</organism>
<evidence type="ECO:0000256" key="3">
    <source>
        <dbReference type="ARBA" id="ARBA00022475"/>
    </source>
</evidence>
<keyword evidence="5 7" id="KW-1133">Transmembrane helix</keyword>
<sequence>MNAILRKMFPYEKRQSLVGYLFLLPWLIGLCAFVLYPLGYSLYMSLHKVRITSDGLRMKPVGWDNYKYAFLQDNQFVLMFVAVLKETLMYIPIITVFALFVAVLLNFKFPGRMLFRAVFFLPVIFTTGQVLTEIFNQGAGGLDILVKYDVASFIQYNLPQFWAEPLLNVLRAFVLILWYSGVQIIIFIAGLQTIGRTVYEAATIDGASPWETFWKITLPAISPFIVLNILYTIVDLFTFPFSPILSWISWNMSNSSTGYGYASALGWIYFTSVFLLIMIVLGLTKKFVFTRER</sequence>
<evidence type="ECO:0000313" key="10">
    <source>
        <dbReference type="Proteomes" id="UP001596113"/>
    </source>
</evidence>
<feature type="transmembrane region" description="Helical" evidence="7">
    <location>
        <begin position="259"/>
        <end position="283"/>
    </location>
</feature>
<evidence type="ECO:0000256" key="7">
    <source>
        <dbReference type="RuleBase" id="RU363032"/>
    </source>
</evidence>
<dbReference type="PROSITE" id="PS50928">
    <property type="entry name" value="ABC_TM1"/>
    <property type="match status" value="1"/>
</dbReference>
<dbReference type="PANTHER" id="PTHR43227:SF3">
    <property type="entry name" value="BINDING-PROTEIN-DEPENDENT TRANSPORT SYSTEMS INNER MEMBRANE COMPONENT"/>
    <property type="match status" value="1"/>
</dbReference>
<dbReference type="PANTHER" id="PTHR43227">
    <property type="entry name" value="BLL4140 PROTEIN"/>
    <property type="match status" value="1"/>
</dbReference>
<dbReference type="RefSeq" id="WP_378135367.1">
    <property type="nucleotide sequence ID" value="NZ_JBHSMI010000028.1"/>
</dbReference>
<keyword evidence="2 7" id="KW-0813">Transport</keyword>
<feature type="transmembrane region" description="Helical" evidence="7">
    <location>
        <begin position="169"/>
        <end position="191"/>
    </location>
</feature>
<evidence type="ECO:0000313" key="9">
    <source>
        <dbReference type="EMBL" id="MFC5404774.1"/>
    </source>
</evidence>
<accession>A0ABW0HUK7</accession>
<keyword evidence="6 7" id="KW-0472">Membrane</keyword>
<gene>
    <name evidence="9" type="ORF">ACFPOF_18705</name>
</gene>
<name>A0ABW0HUK7_9BACL</name>
<proteinExistence type="inferred from homology"/>
<keyword evidence="10" id="KW-1185">Reference proteome</keyword>
<dbReference type="Gene3D" id="1.10.3720.10">
    <property type="entry name" value="MetI-like"/>
    <property type="match status" value="1"/>
</dbReference>
<evidence type="ECO:0000256" key="1">
    <source>
        <dbReference type="ARBA" id="ARBA00004651"/>
    </source>
</evidence>
<dbReference type="CDD" id="cd06261">
    <property type="entry name" value="TM_PBP2"/>
    <property type="match status" value="1"/>
</dbReference>
<comment type="similarity">
    <text evidence="7">Belongs to the binding-protein-dependent transport system permease family.</text>
</comment>